<keyword evidence="1" id="KW-0812">Transmembrane</keyword>
<dbReference type="Gene3D" id="6.10.340.10">
    <property type="match status" value="1"/>
</dbReference>
<dbReference type="SMART" id="SM00267">
    <property type="entry name" value="GGDEF"/>
    <property type="match status" value="1"/>
</dbReference>
<dbReference type="HOGENOM" id="CLU_550862_0_0_6"/>
<feature type="transmembrane region" description="Helical" evidence="1">
    <location>
        <begin position="9"/>
        <end position="28"/>
    </location>
</feature>
<feature type="domain" description="GGDEF" evidence="2">
    <location>
        <begin position="362"/>
        <end position="496"/>
    </location>
</feature>
<dbReference type="Gene3D" id="3.30.70.270">
    <property type="match status" value="1"/>
</dbReference>
<dbReference type="Pfam" id="PF00990">
    <property type="entry name" value="GGDEF"/>
    <property type="match status" value="1"/>
</dbReference>
<dbReference type="Proteomes" id="UP000002608">
    <property type="component" value="Chromosome"/>
</dbReference>
<evidence type="ECO:0000313" key="4">
    <source>
        <dbReference type="Proteomes" id="UP000002608"/>
    </source>
</evidence>
<name>A8H652_SHEPA</name>
<dbReference type="EMBL" id="CP000851">
    <property type="protein sequence ID" value="ABV88039.1"/>
    <property type="molecule type" value="Genomic_DNA"/>
</dbReference>
<accession>A8H652</accession>
<dbReference type="PROSITE" id="PS50887">
    <property type="entry name" value="GGDEF"/>
    <property type="match status" value="1"/>
</dbReference>
<evidence type="ECO:0000259" key="2">
    <source>
        <dbReference type="PROSITE" id="PS50887"/>
    </source>
</evidence>
<dbReference type="CDD" id="cd01949">
    <property type="entry name" value="GGDEF"/>
    <property type="match status" value="1"/>
</dbReference>
<dbReference type="NCBIfam" id="TIGR00254">
    <property type="entry name" value="GGDEF"/>
    <property type="match status" value="1"/>
</dbReference>
<proteinExistence type="predicted"/>
<dbReference type="PANTHER" id="PTHR46663:SF2">
    <property type="entry name" value="GGDEF DOMAIN-CONTAINING PROTEIN"/>
    <property type="match status" value="1"/>
</dbReference>
<dbReference type="PANTHER" id="PTHR46663">
    <property type="entry name" value="DIGUANYLATE CYCLASE DGCT-RELATED"/>
    <property type="match status" value="1"/>
</dbReference>
<dbReference type="RefSeq" id="WP_012155945.1">
    <property type="nucleotide sequence ID" value="NC_009901.1"/>
</dbReference>
<protein>
    <submittedName>
        <fullName evidence="3">Diguanylate cyclase</fullName>
    </submittedName>
</protein>
<dbReference type="InterPro" id="IPR029787">
    <property type="entry name" value="Nucleotide_cyclase"/>
</dbReference>
<dbReference type="OrthoDB" id="9812358at2"/>
<gene>
    <name evidence="3" type="ordered locus">Spea_2719</name>
</gene>
<dbReference type="InterPro" id="IPR052163">
    <property type="entry name" value="DGC-Regulatory_Protein"/>
</dbReference>
<organism evidence="3 4">
    <name type="scientific">Shewanella pealeana (strain ATCC 700345 / ANG-SQ1)</name>
    <dbReference type="NCBI Taxonomy" id="398579"/>
    <lineage>
        <taxon>Bacteria</taxon>
        <taxon>Pseudomonadati</taxon>
        <taxon>Pseudomonadota</taxon>
        <taxon>Gammaproteobacteria</taxon>
        <taxon>Alteromonadales</taxon>
        <taxon>Shewanellaceae</taxon>
        <taxon>Shewanella</taxon>
    </lineage>
</organism>
<keyword evidence="4" id="KW-1185">Reference proteome</keyword>
<reference evidence="3 4" key="1">
    <citation type="submission" date="2007-10" db="EMBL/GenBank/DDBJ databases">
        <title>Complete sequence of Shewanella pealeana ATCC 700345.</title>
        <authorList>
            <consortium name="US DOE Joint Genome Institute"/>
            <person name="Copeland A."/>
            <person name="Lucas S."/>
            <person name="Lapidus A."/>
            <person name="Barry K."/>
            <person name="Glavina del Rio T."/>
            <person name="Dalin E."/>
            <person name="Tice H."/>
            <person name="Pitluck S."/>
            <person name="Chertkov O."/>
            <person name="Brettin T."/>
            <person name="Bruce D."/>
            <person name="Detter J.C."/>
            <person name="Han C."/>
            <person name="Schmutz J."/>
            <person name="Larimer F."/>
            <person name="Land M."/>
            <person name="Hauser L."/>
            <person name="Kyrpides N."/>
            <person name="Kim E."/>
            <person name="Zhao J.-S.Z."/>
            <person name="Manno D."/>
            <person name="Hawari J."/>
            <person name="Richardson P."/>
        </authorList>
    </citation>
    <scope>NUCLEOTIDE SEQUENCE [LARGE SCALE GENOMIC DNA]</scope>
    <source>
        <strain evidence="4">ATCC 700345 / ANG-SQ1</strain>
    </source>
</reference>
<sequence>MKKLSSHIIILYILLTLVPMLVIGGFNVTKSLLTERNEWRSLYDKVLLQQLINAEKSLVEFDLNLAEIVVNDLSRLDYIRAVKLESELYAMTFAEVINSNVEEEKLTLLTYPIFDSRGSSLGQLVIYKDNDALRSHVYSTVLPKTLFFVVLVSFISFLFSHKILSIFKRPFKDVHQFTRLVASGEFEVPPPVHNKFIEINAIFLSLDMMRVRLLNSVNQLKQSEERYSRTYNLTQVCLFVIDVKTCKIIRANQTFTQLVSDVETINCVYAARLKRFITQLLQRKGGHSFEYTINVKGAVKHFQINYSERIQDEIECSGLDISELIEARESVELQLQTDPLTGIPNRVRFNQFIQQVEKNKHERFTFMMLDLDGFKAINDNYGHRVGDVALQTIALRIANCIQAYGRVYRLGGDEFIVSITDDYSRDKLQLIAHSIMLLIEAPIHYEDKIFAISSSIGISRYDAKDTVSVDHILNEADMAMYHAKINQVSPIFSDELCLV</sequence>
<evidence type="ECO:0000256" key="1">
    <source>
        <dbReference type="SAM" id="Phobius"/>
    </source>
</evidence>
<keyword evidence="1" id="KW-0472">Membrane</keyword>
<dbReference type="KEGG" id="spl:Spea_2719"/>
<evidence type="ECO:0000313" key="3">
    <source>
        <dbReference type="EMBL" id="ABV88039.1"/>
    </source>
</evidence>
<keyword evidence="1" id="KW-1133">Transmembrane helix</keyword>
<dbReference type="InterPro" id="IPR043128">
    <property type="entry name" value="Rev_trsase/Diguanyl_cyclase"/>
</dbReference>
<dbReference type="eggNOG" id="COG2199">
    <property type="taxonomic scope" value="Bacteria"/>
</dbReference>
<dbReference type="STRING" id="398579.Spea_2719"/>
<dbReference type="SUPFAM" id="SSF55073">
    <property type="entry name" value="Nucleotide cyclase"/>
    <property type="match status" value="1"/>
</dbReference>
<feature type="transmembrane region" description="Helical" evidence="1">
    <location>
        <begin position="141"/>
        <end position="159"/>
    </location>
</feature>
<dbReference type="AlphaFoldDB" id="A8H652"/>
<dbReference type="InterPro" id="IPR000160">
    <property type="entry name" value="GGDEF_dom"/>
</dbReference>